<keyword evidence="1" id="KW-0812">Transmembrane</keyword>
<feature type="transmembrane region" description="Helical" evidence="1">
    <location>
        <begin position="335"/>
        <end position="352"/>
    </location>
</feature>
<protein>
    <submittedName>
        <fullName evidence="2">Hydrophobe/amphiphile efflux-1 (HAE1) family protein</fullName>
    </submittedName>
</protein>
<dbReference type="EMBL" id="JAGGJU010000013">
    <property type="protein sequence ID" value="MBP1852875.1"/>
    <property type="molecule type" value="Genomic_DNA"/>
</dbReference>
<evidence type="ECO:0000313" key="3">
    <source>
        <dbReference type="Proteomes" id="UP000759443"/>
    </source>
</evidence>
<sequence>MNFSAWAIRNPVPPILAFILLTITGLMAFDRLDVQNFPDMDLPTINISATLDGAAASQLETEVARKIENQLTGLSMLDSVTTTITDGSVSISVAFQVGKDTQVALDEVQNGVDQAQSELPPNMDAPTVSKSNLGSSPLVTYVVSSDKLSDAELSWFIDNDIEKAMMRVEGVGEVGRLGGVDREVRVELNPNLLNGLGLTAEDVNTQLKAVQRDLSGGEADIGGAKQNLRVAAAADSVEALRALPIPLSNGSWVRLDELGTITDSNADLTSLAYLNGKPVIAAQIKRLKGYSDLAVADDVAEAMKEFAVAHPEVKIEEGYNTVLPIEQNYSASMDMLYEGAVIAVIVVFLFLWDWRATMLSAIALPLSIIPTFLIMDLVGYSLNTVTLLALSLVVGILVDDAIVEVENIERHMHMGKSAYDASMEAADEIGLAVVATSFALIAVFLPTAFMSGVIGIIFKQFGITASVAVFCSLLVARFVTPMMAAYMMKTKAQANREDGWLMRNYIGVVKGALRRRWIPVIGVLVFFGATLLLLSSLSTGFFPASDDSQTQISITTAPGTTIEQTDAIAGQVASAAETVEHVTGVFQATGSASTGGMGSSGSSSSSVTSATLVVNLTNIDDRDVTQTEIESEIRAAVDAIPGARIKVGTGGNGTELKLTLSGDNSHALEEAASKLEADVRANIFGIGNVTSSAALQSPEVVITPDMARAASYGVTSEAISDAIRVATSGAYDSALAHINLPERQIDIRVMLDKSARQTLDQIKLLPVAGTDGNVTLAAIADIKVGSSPSEIDRLDRSRNVTITIELNGRNLSDVNAEAQKLDSYKNLPTGVTFTQQGDLKRQTELFSSFATAMLIGVFCLYGVLVLLFHDFLQPVTILMALPLALGGALFPLVVTGTSFSMPAVIGLLLLMGIVSKNSILLVEYAIEARRGGMSRFEAMVDACHKRARPIIMTTVAMAAGMAPAAFSLVEGDPSFRQPMGTVVIGGLITSTFLSLLVIPVVYTLIDDIERGIIWLFHRRRSSPRAYTKGSRP</sequence>
<organism evidence="2 3">
    <name type="scientific">Rhizobium halophytocola</name>
    <dbReference type="NCBI Taxonomy" id="735519"/>
    <lineage>
        <taxon>Bacteria</taxon>
        <taxon>Pseudomonadati</taxon>
        <taxon>Pseudomonadota</taxon>
        <taxon>Alphaproteobacteria</taxon>
        <taxon>Hyphomicrobiales</taxon>
        <taxon>Rhizobiaceae</taxon>
        <taxon>Rhizobium/Agrobacterium group</taxon>
        <taxon>Rhizobium</taxon>
    </lineage>
</organism>
<feature type="transmembrane region" description="Helical" evidence="1">
    <location>
        <begin position="900"/>
        <end position="926"/>
    </location>
</feature>
<accession>A0ABS4E4K3</accession>
<dbReference type="Gene3D" id="3.30.70.1430">
    <property type="entry name" value="Multidrug efflux transporter AcrB pore domain"/>
    <property type="match status" value="2"/>
</dbReference>
<dbReference type="Gene3D" id="3.30.70.1320">
    <property type="entry name" value="Multidrug efflux transporter AcrB pore domain like"/>
    <property type="match status" value="1"/>
</dbReference>
<keyword evidence="3" id="KW-1185">Reference proteome</keyword>
<dbReference type="Pfam" id="PF00873">
    <property type="entry name" value="ACR_tran"/>
    <property type="match status" value="1"/>
</dbReference>
<dbReference type="SUPFAM" id="SSF82693">
    <property type="entry name" value="Multidrug efflux transporter AcrB pore domain, PN1, PN2, PC1 and PC2 subdomains"/>
    <property type="match status" value="3"/>
</dbReference>
<evidence type="ECO:0000256" key="1">
    <source>
        <dbReference type="SAM" id="Phobius"/>
    </source>
</evidence>
<dbReference type="Gene3D" id="1.20.1640.10">
    <property type="entry name" value="Multidrug efflux transporter AcrB transmembrane domain"/>
    <property type="match status" value="2"/>
</dbReference>
<feature type="transmembrane region" description="Helical" evidence="1">
    <location>
        <begin position="359"/>
        <end position="382"/>
    </location>
</feature>
<feature type="transmembrane region" description="Helical" evidence="1">
    <location>
        <begin position="947"/>
        <end position="969"/>
    </location>
</feature>
<dbReference type="SUPFAM" id="SSF82714">
    <property type="entry name" value="Multidrug efflux transporter AcrB TolC docking domain, DN and DC subdomains"/>
    <property type="match status" value="2"/>
</dbReference>
<dbReference type="Gene3D" id="3.30.2090.10">
    <property type="entry name" value="Multidrug efflux transporter AcrB TolC docking domain, DN and DC subdomains"/>
    <property type="match status" value="2"/>
</dbReference>
<dbReference type="SUPFAM" id="SSF82866">
    <property type="entry name" value="Multidrug efflux transporter AcrB transmembrane domain"/>
    <property type="match status" value="2"/>
</dbReference>
<feature type="transmembrane region" description="Helical" evidence="1">
    <location>
        <begin position="981"/>
        <end position="1005"/>
    </location>
</feature>
<dbReference type="InterPro" id="IPR001036">
    <property type="entry name" value="Acrflvin-R"/>
</dbReference>
<dbReference type="PANTHER" id="PTHR32063:SF77">
    <property type="entry name" value="ACR FAMILY TRANSPORT PROTEIN"/>
    <property type="match status" value="1"/>
</dbReference>
<reference evidence="2 3" key="1">
    <citation type="submission" date="2021-03" db="EMBL/GenBank/DDBJ databases">
        <title>Genomic Encyclopedia of Type Strains, Phase IV (KMG-IV): sequencing the most valuable type-strain genomes for metagenomic binning, comparative biology and taxonomic classification.</title>
        <authorList>
            <person name="Goeker M."/>
        </authorList>
    </citation>
    <scope>NUCLEOTIDE SEQUENCE [LARGE SCALE GENOMIC DNA]</scope>
    <source>
        <strain evidence="2 3">DSM 21600</strain>
    </source>
</reference>
<feature type="transmembrane region" description="Helical" evidence="1">
    <location>
        <begin position="875"/>
        <end position="894"/>
    </location>
</feature>
<keyword evidence="1" id="KW-0472">Membrane</keyword>
<feature type="transmembrane region" description="Helical" evidence="1">
    <location>
        <begin position="388"/>
        <end position="408"/>
    </location>
</feature>
<feature type="transmembrane region" description="Helical" evidence="1">
    <location>
        <begin position="845"/>
        <end position="868"/>
    </location>
</feature>
<dbReference type="PANTHER" id="PTHR32063">
    <property type="match status" value="1"/>
</dbReference>
<dbReference type="PRINTS" id="PR00702">
    <property type="entry name" value="ACRIFLAVINRP"/>
</dbReference>
<dbReference type="Proteomes" id="UP000759443">
    <property type="component" value="Unassembled WGS sequence"/>
</dbReference>
<comment type="caution">
    <text evidence="2">The sequence shown here is derived from an EMBL/GenBank/DDBJ whole genome shotgun (WGS) entry which is preliminary data.</text>
</comment>
<feature type="transmembrane region" description="Helical" evidence="1">
    <location>
        <begin position="520"/>
        <end position="542"/>
    </location>
</feature>
<gene>
    <name evidence="2" type="ORF">J2Z17_004334</name>
</gene>
<dbReference type="RefSeq" id="WP_209948078.1">
    <property type="nucleotide sequence ID" value="NZ_JAGGJU010000013.1"/>
</dbReference>
<keyword evidence="1" id="KW-1133">Transmembrane helix</keyword>
<name>A0ABS4E4K3_9HYPH</name>
<feature type="transmembrane region" description="Helical" evidence="1">
    <location>
        <begin position="429"/>
        <end position="457"/>
    </location>
</feature>
<proteinExistence type="predicted"/>
<dbReference type="InterPro" id="IPR027463">
    <property type="entry name" value="AcrB_DN_DC_subdom"/>
</dbReference>
<feature type="transmembrane region" description="Helical" evidence="1">
    <location>
        <begin position="463"/>
        <end position="486"/>
    </location>
</feature>
<dbReference type="Gene3D" id="3.30.70.1440">
    <property type="entry name" value="Multidrug efflux transporter AcrB pore domain"/>
    <property type="match status" value="1"/>
</dbReference>
<evidence type="ECO:0000313" key="2">
    <source>
        <dbReference type="EMBL" id="MBP1852875.1"/>
    </source>
</evidence>